<evidence type="ECO:0000259" key="10">
    <source>
        <dbReference type="Pfam" id="PF02514"/>
    </source>
</evidence>
<evidence type="ECO:0000256" key="4">
    <source>
        <dbReference type="ARBA" id="ARBA00022598"/>
    </source>
</evidence>
<protein>
    <recommendedName>
        <fullName evidence="2">magnesium chelatase</fullName>
        <ecNumber evidence="2">6.6.1.1</ecNumber>
    </recommendedName>
</protein>
<keyword evidence="3" id="KW-0602">Photosynthesis</keyword>
<keyword evidence="6" id="KW-0067">ATP-binding</keyword>
<evidence type="ECO:0000256" key="6">
    <source>
        <dbReference type="ARBA" id="ARBA00022840"/>
    </source>
</evidence>
<evidence type="ECO:0000256" key="1">
    <source>
        <dbReference type="ARBA" id="ARBA00010851"/>
    </source>
</evidence>
<comment type="catalytic activity">
    <reaction evidence="9">
        <text>protoporphyrin IX + Mg(2+) + ATP + H2O = Mg-protoporphyrin IX + ADP + phosphate + 3 H(+)</text>
        <dbReference type="Rhea" id="RHEA:13961"/>
        <dbReference type="ChEBI" id="CHEBI:15377"/>
        <dbReference type="ChEBI" id="CHEBI:15378"/>
        <dbReference type="ChEBI" id="CHEBI:18420"/>
        <dbReference type="ChEBI" id="CHEBI:30616"/>
        <dbReference type="ChEBI" id="CHEBI:43474"/>
        <dbReference type="ChEBI" id="CHEBI:57306"/>
        <dbReference type="ChEBI" id="CHEBI:60492"/>
        <dbReference type="ChEBI" id="CHEBI:456216"/>
        <dbReference type="EC" id="6.6.1.1"/>
    </reaction>
</comment>
<dbReference type="GO" id="GO:0015979">
    <property type="term" value="P:photosynthesis"/>
    <property type="evidence" value="ECO:0007669"/>
    <property type="project" value="UniProtKB-KW"/>
</dbReference>
<dbReference type="GO" id="GO:0005524">
    <property type="term" value="F:ATP binding"/>
    <property type="evidence" value="ECO:0007669"/>
    <property type="project" value="UniProtKB-KW"/>
</dbReference>
<reference evidence="12" key="2">
    <citation type="submission" date="2020-08" db="EMBL/GenBank/DDBJ databases">
        <authorList>
            <person name="Chen M."/>
            <person name="Teng W."/>
            <person name="Zhao L."/>
            <person name="Hu C."/>
            <person name="Zhou Y."/>
            <person name="Han B."/>
            <person name="Song L."/>
            <person name="Shu W."/>
        </authorList>
    </citation>
    <scope>NUCLEOTIDE SEQUENCE</scope>
    <source>
        <strain evidence="12">FACHB-1375</strain>
    </source>
</reference>
<dbReference type="InterPro" id="IPR003672">
    <property type="entry name" value="CobN/Mg_chltase"/>
</dbReference>
<dbReference type="GO" id="GO:0015995">
    <property type="term" value="P:chlorophyll biosynthetic process"/>
    <property type="evidence" value="ECO:0007669"/>
    <property type="project" value="UniProtKB-KW"/>
</dbReference>
<dbReference type="EC" id="6.6.1.1" evidence="2"/>
<evidence type="ECO:0000313" key="12">
    <source>
        <dbReference type="EMBL" id="MBD2179945.1"/>
    </source>
</evidence>
<accession>A0A926ZEN4</accession>
<evidence type="ECO:0000256" key="9">
    <source>
        <dbReference type="ARBA" id="ARBA00048693"/>
    </source>
</evidence>
<feature type="domain" description="CobN/magnesium chelatase" evidence="10">
    <location>
        <begin position="163"/>
        <end position="803"/>
    </location>
</feature>
<keyword evidence="7" id="KW-0149">Chlorophyll biosynthesis</keyword>
<evidence type="ECO:0000259" key="11">
    <source>
        <dbReference type="Pfam" id="PF11965"/>
    </source>
</evidence>
<dbReference type="PANTHER" id="PTHR44119:SF1">
    <property type="entry name" value="MAGNESIUM-CHELATASE SUBUNIT CHLH, CHLOROPLASTIC"/>
    <property type="match status" value="1"/>
</dbReference>
<reference evidence="12" key="1">
    <citation type="journal article" date="2015" name="ISME J.">
        <title>Draft Genome Sequence of Streptomyces incarnatus NRRL8089, which Produces the Nucleoside Antibiotic Sinefungin.</title>
        <authorList>
            <person name="Oshima K."/>
            <person name="Hattori M."/>
            <person name="Shimizu H."/>
            <person name="Fukuda K."/>
            <person name="Nemoto M."/>
            <person name="Inagaki K."/>
            <person name="Tamura T."/>
        </authorList>
    </citation>
    <scope>NUCLEOTIDE SEQUENCE</scope>
    <source>
        <strain evidence="12">FACHB-1375</strain>
    </source>
</reference>
<keyword evidence="4 12" id="KW-0436">Ligase</keyword>
<dbReference type="AlphaFoldDB" id="A0A926ZEN4"/>
<evidence type="ECO:0000256" key="2">
    <source>
        <dbReference type="ARBA" id="ARBA00012825"/>
    </source>
</evidence>
<name>A0A926ZEN4_9CYAN</name>
<dbReference type="Proteomes" id="UP000641646">
    <property type="component" value="Unassembled WGS sequence"/>
</dbReference>
<evidence type="ECO:0000256" key="8">
    <source>
        <dbReference type="ARBA" id="ARBA00023444"/>
    </source>
</evidence>
<proteinExistence type="inferred from homology"/>
<comment type="similarity">
    <text evidence="1">Belongs to the Mg-chelatase subunit H family.</text>
</comment>
<comment type="caution">
    <text evidence="12">The sequence shown here is derived from an EMBL/GenBank/DDBJ whole genome shotgun (WGS) entry which is preliminary data.</text>
</comment>
<feature type="domain" description="Magnesium chelatase subunit H N-terminal" evidence="11">
    <location>
        <begin position="3"/>
        <end position="159"/>
    </location>
</feature>
<evidence type="ECO:0000256" key="3">
    <source>
        <dbReference type="ARBA" id="ARBA00022531"/>
    </source>
</evidence>
<keyword evidence="5" id="KW-0547">Nucleotide-binding</keyword>
<evidence type="ECO:0000256" key="7">
    <source>
        <dbReference type="ARBA" id="ARBA00023171"/>
    </source>
</evidence>
<dbReference type="CDD" id="cd10150">
    <property type="entry name" value="CobN_like"/>
    <property type="match status" value="1"/>
</dbReference>
<dbReference type="InterPro" id="IPR011771">
    <property type="entry name" value="BchH"/>
</dbReference>
<keyword evidence="13" id="KW-1185">Reference proteome</keyword>
<dbReference type="EMBL" id="JACJPW010000003">
    <property type="protein sequence ID" value="MBD2179945.1"/>
    <property type="molecule type" value="Genomic_DNA"/>
</dbReference>
<organism evidence="12 13">
    <name type="scientific">Aerosakkonema funiforme FACHB-1375</name>
    <dbReference type="NCBI Taxonomy" id="2949571"/>
    <lineage>
        <taxon>Bacteria</taxon>
        <taxon>Bacillati</taxon>
        <taxon>Cyanobacteriota</taxon>
        <taxon>Cyanophyceae</taxon>
        <taxon>Oscillatoriophycideae</taxon>
        <taxon>Aerosakkonematales</taxon>
        <taxon>Aerosakkonemataceae</taxon>
        <taxon>Aerosakkonema</taxon>
    </lineage>
</organism>
<gene>
    <name evidence="12" type="primary">bchH</name>
    <name evidence="12" type="ORF">H6G03_02255</name>
</gene>
<dbReference type="RefSeq" id="WP_190461641.1">
    <property type="nucleotide sequence ID" value="NZ_JACJPW010000003.1"/>
</dbReference>
<dbReference type="PANTHER" id="PTHR44119">
    <property type="entry name" value="MAGNESIUM-CHELATASE SUBUNIT CHLH, CHLOROPLASTIC"/>
    <property type="match status" value="1"/>
</dbReference>
<dbReference type="InterPro" id="IPR022571">
    <property type="entry name" value="Mg_chelatase_H_N"/>
</dbReference>
<sequence length="1259" mass="140583">MKRIVLIAGFESFNADLYRKAADLAVKRCPELDISVFSDIALRTEPDNVAAALQGADVFFGSLLFDYDQVLWLRERIQNIPIRLVFESALELMSLTQIGAFKIGDKPKGMPKPVKFILDKFSNGREEDKLAGYISFLKVGPKLLKYVPVQKVQDLRNWLIIYGYWNAGGTDNVASMFWTLAEKYLGLKVGEIPPPVETPNMGLLHPDYQGYFESPRQYLEWYQNIRGGQDAHPTRDRAFLVGQASRLPLSKEGQNTHPTTDRTHPTKPIVGILLYRKHVITKQPYIPQLIRHFEQAGLIPLPIFINGVEGHVAVRDWMTTAYETAQRKQGKIETPSLSSEAVEVDAIVSTIGFPLVGGPAGSMEAGRQVEVAKRILTAKNVPYIVSAPLLIQDIHSWTRQGVGGLQSVVLYALPELDGAIDPVPLGGLVGEDIYIIPERVKRLTGRLKKWISLRQTPPSERKIAIILYGFPPGYGATGTAALLNVPKSLIKFLQALKAEGYTIGDLPEDGEELIRWVKVADESLPLAEGVSTVNVRTLEKWLGYLLTNRIEKQWKSLTGTGIKTYDDELQIGGIQLGNIWIGVQPPLGISGDPMRLMFEKDLTPHPQYAAFYKWLQNEFQADAIVHFGMHGTVEWLPGAPLGNTGYSWSDILLGDMPHLYIYAANNPSESMLAKRRGYGVLISHNVPPYGRAGLYKELVSLRDLISEYREDPQKNYVLKEAICKKIVDTGLDADCPFEDAKRLGIPFTPENLRMFSADVFNPYLVKLYEYLQVLENRLFSSGLHVLGEPPNEEEMASYLNAYFGENPETRFLGETGFLDTPNQAAAQIRDLLMQTTDELTNLLRGLNGEYIPPAPGGDLLRDGAGVLPTGRNIHALDPYRMPSPAAYERGREIANKIIAQHLKEKSQYPETVAVMLWGLDAIKTKGESLGILLELVGAEPVKEGTGRIVRYELKSLAEIGHPRIDVLANLSGIFRDSFVNIIELLDDLFQRAADADEPEDRNFIRKHALALKKQGVENATARLFSNPAGDFGSLVNDQVVASNWETGDELANTWQGRNAFSYGRKDKGEARKEILNQLLQTTETVVQQIDSVEYGLTDIQEYYANTGGLKKAAEKQRGKKVNASFVESFSKDTTPRNLEDLLRMEYRTKLLNPKWADAMANQGSGGAYEISQRMTALIGWGGTADFTDNWVYDQAADTYALDEEMAKKLRDANPEAFRNIVGRMLEANGRGFWQPSDDKLQKLRDLYDLTDEEIEGVTV</sequence>
<dbReference type="Pfam" id="PF02514">
    <property type="entry name" value="CobN-Mg_chel"/>
    <property type="match status" value="2"/>
</dbReference>
<dbReference type="GO" id="GO:0016851">
    <property type="term" value="F:magnesium chelatase activity"/>
    <property type="evidence" value="ECO:0007669"/>
    <property type="project" value="UniProtKB-EC"/>
</dbReference>
<feature type="domain" description="CobN/magnesium chelatase" evidence="10">
    <location>
        <begin position="822"/>
        <end position="1239"/>
    </location>
</feature>
<dbReference type="Pfam" id="PF11965">
    <property type="entry name" value="DUF3479"/>
    <property type="match status" value="1"/>
</dbReference>
<dbReference type="NCBIfam" id="TIGR02025">
    <property type="entry name" value="BchH"/>
    <property type="match status" value="1"/>
</dbReference>
<comment type="pathway">
    <text evidence="8">Porphyrin-containing compound metabolism.</text>
</comment>
<evidence type="ECO:0000256" key="5">
    <source>
        <dbReference type="ARBA" id="ARBA00022741"/>
    </source>
</evidence>
<evidence type="ECO:0000313" key="13">
    <source>
        <dbReference type="Proteomes" id="UP000641646"/>
    </source>
</evidence>